<dbReference type="Proteomes" id="UP000191672">
    <property type="component" value="Unassembled WGS sequence"/>
</dbReference>
<organism evidence="1 2">
    <name type="scientific">Penicillium antarcticum</name>
    <dbReference type="NCBI Taxonomy" id="416450"/>
    <lineage>
        <taxon>Eukaryota</taxon>
        <taxon>Fungi</taxon>
        <taxon>Dikarya</taxon>
        <taxon>Ascomycota</taxon>
        <taxon>Pezizomycotina</taxon>
        <taxon>Eurotiomycetes</taxon>
        <taxon>Eurotiomycetidae</taxon>
        <taxon>Eurotiales</taxon>
        <taxon>Aspergillaceae</taxon>
        <taxon>Penicillium</taxon>
    </lineage>
</organism>
<dbReference type="STRING" id="416450.A0A1V6Q7V8"/>
<accession>A0A1V6Q7V8</accession>
<protein>
    <submittedName>
        <fullName evidence="1">Uncharacterized protein</fullName>
    </submittedName>
</protein>
<evidence type="ECO:0000313" key="1">
    <source>
        <dbReference type="EMBL" id="OQD85305.1"/>
    </source>
</evidence>
<sequence>MRSETLKNSSQWRSWHNRMKAFALQRLVWDLCNPAIEKAKLPTPLLEPIVPEYSETGDQDEKARWRDLFEVYKIEAIRWKRQRKGLLEEEIRMKWRAFPSQKPTGDVDEWVTLWEEMYEQAASLKSSDVASANKDLLQAIKEVLPTWWQANYQQIIVRGEDSIETRDLTESFRAMYREITTPLLAEQVTDLQRVPIKWQISAVVVQGKTVFVKATYQG</sequence>
<dbReference type="AlphaFoldDB" id="A0A1V6Q7V8"/>
<name>A0A1V6Q7V8_9EURO</name>
<reference evidence="2" key="1">
    <citation type="journal article" date="2017" name="Nat. Microbiol.">
        <title>Global analysis of biosynthetic gene clusters reveals vast potential of secondary metabolite production in Penicillium species.</title>
        <authorList>
            <person name="Nielsen J.C."/>
            <person name="Grijseels S."/>
            <person name="Prigent S."/>
            <person name="Ji B."/>
            <person name="Dainat J."/>
            <person name="Nielsen K.F."/>
            <person name="Frisvad J.C."/>
            <person name="Workman M."/>
            <person name="Nielsen J."/>
        </authorList>
    </citation>
    <scope>NUCLEOTIDE SEQUENCE [LARGE SCALE GENOMIC DNA]</scope>
    <source>
        <strain evidence="2">IBT 31811</strain>
    </source>
</reference>
<dbReference type="EMBL" id="MDYN01000010">
    <property type="protein sequence ID" value="OQD85305.1"/>
    <property type="molecule type" value="Genomic_DNA"/>
</dbReference>
<keyword evidence="2" id="KW-1185">Reference proteome</keyword>
<evidence type="ECO:0000313" key="2">
    <source>
        <dbReference type="Proteomes" id="UP000191672"/>
    </source>
</evidence>
<gene>
    <name evidence="1" type="ORF">PENANT_c010G00637</name>
</gene>
<comment type="caution">
    <text evidence="1">The sequence shown here is derived from an EMBL/GenBank/DDBJ whole genome shotgun (WGS) entry which is preliminary data.</text>
</comment>
<proteinExistence type="predicted"/>